<keyword evidence="2" id="KW-1185">Reference proteome</keyword>
<organism evidence="1 2">
    <name type="scientific">Magallana gigas</name>
    <name type="common">Pacific oyster</name>
    <name type="synonym">Crassostrea gigas</name>
    <dbReference type="NCBI Taxonomy" id="29159"/>
    <lineage>
        <taxon>Eukaryota</taxon>
        <taxon>Metazoa</taxon>
        <taxon>Spiralia</taxon>
        <taxon>Lophotrochozoa</taxon>
        <taxon>Mollusca</taxon>
        <taxon>Bivalvia</taxon>
        <taxon>Autobranchia</taxon>
        <taxon>Pteriomorphia</taxon>
        <taxon>Ostreida</taxon>
        <taxon>Ostreoidea</taxon>
        <taxon>Ostreidae</taxon>
        <taxon>Magallana</taxon>
    </lineage>
</organism>
<evidence type="ECO:0000313" key="2">
    <source>
        <dbReference type="Proteomes" id="UP000005408"/>
    </source>
</evidence>
<accession>A0A8W8KD62</accession>
<evidence type="ECO:0000313" key="1">
    <source>
        <dbReference type="EnsemblMetazoa" id="G23390.1:cds"/>
    </source>
</evidence>
<name>A0A8W8KD62_MAGGI</name>
<dbReference type="EnsemblMetazoa" id="G23390.1">
    <property type="protein sequence ID" value="G23390.1:cds"/>
    <property type="gene ID" value="G23390"/>
</dbReference>
<sequence length="99" mass="11895">MRHLRDIIGNTRLVRQGLGLSHFQQWSKISAAERTTMDQAEVRRTEDDQRKARAIELGKQGVWIKWNMVPSSLTQGRYRWRYDKLLRELVDMLEVERKR</sequence>
<proteinExistence type="predicted"/>
<dbReference type="Proteomes" id="UP000005408">
    <property type="component" value="Unassembled WGS sequence"/>
</dbReference>
<reference evidence="1" key="1">
    <citation type="submission" date="2022-08" db="UniProtKB">
        <authorList>
            <consortium name="EnsemblMetazoa"/>
        </authorList>
    </citation>
    <scope>IDENTIFICATION</scope>
    <source>
        <strain evidence="1">05x7-T-G4-1.051#20</strain>
    </source>
</reference>
<protein>
    <submittedName>
        <fullName evidence="1">Uncharacterized protein</fullName>
    </submittedName>
</protein>
<dbReference type="AlphaFoldDB" id="A0A8W8KD62"/>